<comment type="caution">
    <text evidence="1">The sequence shown here is derived from an EMBL/GenBank/DDBJ whole genome shotgun (WGS) entry which is preliminary data.</text>
</comment>
<organism evidence="1 2">
    <name type="scientific">Enterococcus ureasiticus</name>
    <dbReference type="NCBI Taxonomy" id="903984"/>
    <lineage>
        <taxon>Bacteria</taxon>
        <taxon>Bacillati</taxon>
        <taxon>Bacillota</taxon>
        <taxon>Bacilli</taxon>
        <taxon>Lactobacillales</taxon>
        <taxon>Enterococcaceae</taxon>
        <taxon>Enterococcus</taxon>
    </lineage>
</organism>
<accession>A0A1E5GN05</accession>
<evidence type="ECO:0000313" key="1">
    <source>
        <dbReference type="EMBL" id="OEG14077.1"/>
    </source>
</evidence>
<sequence>MAKKAIKAVITIADKKYPLIFGFKFLNEINALPKDSEQVDNLTLLIGGLIDGDPNALKEVLIASLSTYDELEERDIIHYLETSDEVESLFENFIEFLTSAPLLKKRTLKIKATIEQMMKTVEAQAKAGLEQAMTK</sequence>
<proteinExistence type="predicted"/>
<dbReference type="AlphaFoldDB" id="A0A1E5GN05"/>
<keyword evidence="2" id="KW-1185">Reference proteome</keyword>
<dbReference type="InterPro" id="IPR024410">
    <property type="entry name" value="Phage_TAC_12"/>
</dbReference>
<protein>
    <submittedName>
        <fullName evidence="1">Uncharacterized protein</fullName>
    </submittedName>
</protein>
<dbReference type="RefSeq" id="WP_069645125.1">
    <property type="nucleotide sequence ID" value="NZ_MIJZ01000001.1"/>
</dbReference>
<name>A0A1E5GN05_9ENTE</name>
<dbReference type="OrthoDB" id="2185474at2"/>
<gene>
    <name evidence="1" type="ORF">BCR21_03545</name>
</gene>
<dbReference type="EMBL" id="MIJZ01000001">
    <property type="protein sequence ID" value="OEG14077.1"/>
    <property type="molecule type" value="Genomic_DNA"/>
</dbReference>
<dbReference type="Proteomes" id="UP000094068">
    <property type="component" value="Unassembled WGS sequence"/>
</dbReference>
<dbReference type="Pfam" id="PF12363">
    <property type="entry name" value="Phage_TAC_12"/>
    <property type="match status" value="1"/>
</dbReference>
<evidence type="ECO:0000313" key="2">
    <source>
        <dbReference type="Proteomes" id="UP000094068"/>
    </source>
</evidence>
<reference evidence="2" key="1">
    <citation type="submission" date="2016-09" db="EMBL/GenBank/DDBJ databases">
        <authorList>
            <person name="Gulvik C.A."/>
        </authorList>
    </citation>
    <scope>NUCLEOTIDE SEQUENCE [LARGE SCALE GENOMIC DNA]</scope>
    <source>
        <strain evidence="2">DSM 23328</strain>
    </source>
</reference>
<dbReference type="STRING" id="903984.BCR21_03545"/>